<dbReference type="InterPro" id="IPR016156">
    <property type="entry name" value="FAD/NAD-linked_Rdtase_dimer_sf"/>
</dbReference>
<evidence type="ECO:0000256" key="3">
    <source>
        <dbReference type="ARBA" id="ARBA00022630"/>
    </source>
</evidence>
<dbReference type="CDD" id="cd03478">
    <property type="entry name" value="Rieske_AIFL_N"/>
    <property type="match status" value="1"/>
</dbReference>
<dbReference type="InterPro" id="IPR036188">
    <property type="entry name" value="FAD/NAD-bd_sf"/>
</dbReference>
<dbReference type="SUPFAM" id="SSF51905">
    <property type="entry name" value="FAD/NAD(P)-binding domain"/>
    <property type="match status" value="2"/>
</dbReference>
<dbReference type="InterPro" id="IPR050446">
    <property type="entry name" value="FAD-oxidoreductase/Apoptosis"/>
</dbReference>
<reference evidence="11" key="1">
    <citation type="journal article" date="2020" name="bioRxiv">
        <title>Whole genome comparisons of ergot fungi reveals the divergence and evolution of species within the genus Claviceps are the result of varying mechanisms driving genome evolution and host range expansion.</title>
        <authorList>
            <person name="Wyka S.A."/>
            <person name="Mondo S.J."/>
            <person name="Liu M."/>
            <person name="Dettman J."/>
            <person name="Nalam V."/>
            <person name="Broders K.D."/>
        </authorList>
    </citation>
    <scope>NUCLEOTIDE SEQUENCE</scope>
    <source>
        <strain evidence="11">CCC 1102</strain>
    </source>
</reference>
<dbReference type="Proteomes" id="UP000784919">
    <property type="component" value="Unassembled WGS sequence"/>
</dbReference>
<dbReference type="Gene3D" id="2.102.10.10">
    <property type="entry name" value="Rieske [2Fe-2S] iron-sulphur domain"/>
    <property type="match status" value="1"/>
</dbReference>
<evidence type="ECO:0000256" key="2">
    <source>
        <dbReference type="ARBA" id="ARBA00006442"/>
    </source>
</evidence>
<evidence type="ECO:0000256" key="5">
    <source>
        <dbReference type="ARBA" id="ARBA00022723"/>
    </source>
</evidence>
<dbReference type="InterPro" id="IPR017941">
    <property type="entry name" value="Rieske_2Fe-2S"/>
</dbReference>
<organism evidence="11 12">
    <name type="scientific">Claviceps arundinis</name>
    <dbReference type="NCBI Taxonomy" id="1623583"/>
    <lineage>
        <taxon>Eukaryota</taxon>
        <taxon>Fungi</taxon>
        <taxon>Dikarya</taxon>
        <taxon>Ascomycota</taxon>
        <taxon>Pezizomycotina</taxon>
        <taxon>Sordariomycetes</taxon>
        <taxon>Hypocreomycetidae</taxon>
        <taxon>Hypocreales</taxon>
        <taxon>Clavicipitaceae</taxon>
        <taxon>Claviceps</taxon>
    </lineage>
</organism>
<evidence type="ECO:0000259" key="10">
    <source>
        <dbReference type="PROSITE" id="PS51296"/>
    </source>
</evidence>
<proteinExistence type="inferred from homology"/>
<dbReference type="EMBL" id="SRPS01000241">
    <property type="protein sequence ID" value="KAG5961793.1"/>
    <property type="molecule type" value="Genomic_DNA"/>
</dbReference>
<dbReference type="InterPro" id="IPR036922">
    <property type="entry name" value="Rieske_2Fe-2S_sf"/>
</dbReference>
<keyword evidence="5" id="KW-0479">Metal-binding</keyword>
<keyword evidence="7" id="KW-0560">Oxidoreductase</keyword>
<dbReference type="SUPFAM" id="SSF55424">
    <property type="entry name" value="FAD/NAD-linked reductases, dimerisation (C-terminal) domain"/>
    <property type="match status" value="1"/>
</dbReference>
<protein>
    <recommendedName>
        <fullName evidence="10">Rieske domain-containing protein</fullName>
    </recommendedName>
</protein>
<evidence type="ECO:0000256" key="7">
    <source>
        <dbReference type="ARBA" id="ARBA00023002"/>
    </source>
</evidence>
<dbReference type="GO" id="GO:0046872">
    <property type="term" value="F:metal ion binding"/>
    <property type="evidence" value="ECO:0007669"/>
    <property type="project" value="UniProtKB-KW"/>
</dbReference>
<keyword evidence="8" id="KW-0408">Iron</keyword>
<keyword evidence="6" id="KW-0274">FAD</keyword>
<evidence type="ECO:0000256" key="4">
    <source>
        <dbReference type="ARBA" id="ARBA00022714"/>
    </source>
</evidence>
<dbReference type="PRINTS" id="PR00368">
    <property type="entry name" value="FADPNR"/>
</dbReference>
<sequence length="542" mass="57457">MAQTFKLKDITSLSLSPGDKKEVEVEGVEGGKVLLVHSAGKVQAIGAKCTHYGAPLVKGVLSSDGRIKCPWHGACFSTSNGDVEEAPALDALPVFDVNERDGAVFITADEEAIKSSRRNPHFACKSGVPTGDKVVIVGGGSGAIGVVEGLRENGFGGAITVISNEGYYPIDRPKLSKALMTDLSKLQLRDKSWFESGNVEWLNGEVSAVDFSTHTVSTKGGQSVSYAKLVLATGGTAKKLPMSGFRSLKNIFTLRNVHDVKAIVGAIGEKNKKIVIVGSSFIGMEIANATCNENTVTIVSTGKVPLERVLGEKVGAGIQASIEAKGVKFHLDAAIDNAEPSTSDPSKVGAVTLEDGTRIEADLVILGVGVAPATDFLRDNPVLRLEKDGSIQTDENFQVTGMKDVYAVGDIATHPYSGPGGQGSLVRIEHWNVAQNSGRHVAAHIIDPSKKQKHHIPIFWSALGAQLRYCGNISNGWDDVFIQGDPAEANFVAYYTKGETVVAMASMGRDPLMSQSSELMRLDKMPSKSRLQGGADLMAISI</sequence>
<dbReference type="Pfam" id="PF07992">
    <property type="entry name" value="Pyr_redox_2"/>
    <property type="match status" value="1"/>
</dbReference>
<dbReference type="AlphaFoldDB" id="A0A9P7MP08"/>
<evidence type="ECO:0000256" key="9">
    <source>
        <dbReference type="ARBA" id="ARBA00023014"/>
    </source>
</evidence>
<dbReference type="PANTHER" id="PTHR43557:SF2">
    <property type="entry name" value="RIESKE DOMAIN-CONTAINING PROTEIN-RELATED"/>
    <property type="match status" value="1"/>
</dbReference>
<comment type="similarity">
    <text evidence="2">Belongs to the FAD-dependent oxidoreductase family.</text>
</comment>
<dbReference type="Gene3D" id="3.30.390.30">
    <property type="match status" value="1"/>
</dbReference>
<gene>
    <name evidence="11" type="ORF">E4U56_003727</name>
</gene>
<keyword evidence="9" id="KW-0411">Iron-sulfur</keyword>
<dbReference type="OrthoDB" id="6029at2759"/>
<evidence type="ECO:0000313" key="12">
    <source>
        <dbReference type="Proteomes" id="UP000784919"/>
    </source>
</evidence>
<dbReference type="PRINTS" id="PR00411">
    <property type="entry name" value="PNDRDTASEI"/>
</dbReference>
<accession>A0A9P7MP08</accession>
<dbReference type="Gene3D" id="3.50.50.60">
    <property type="entry name" value="FAD/NAD(P)-binding domain"/>
    <property type="match status" value="2"/>
</dbReference>
<evidence type="ECO:0000256" key="8">
    <source>
        <dbReference type="ARBA" id="ARBA00023004"/>
    </source>
</evidence>
<dbReference type="InterPro" id="IPR023753">
    <property type="entry name" value="FAD/NAD-binding_dom"/>
</dbReference>
<dbReference type="GO" id="GO:0051537">
    <property type="term" value="F:2 iron, 2 sulfur cluster binding"/>
    <property type="evidence" value="ECO:0007669"/>
    <property type="project" value="UniProtKB-KW"/>
</dbReference>
<dbReference type="GO" id="GO:0016651">
    <property type="term" value="F:oxidoreductase activity, acting on NAD(P)H"/>
    <property type="evidence" value="ECO:0007669"/>
    <property type="project" value="TreeGrafter"/>
</dbReference>
<comment type="cofactor">
    <cofactor evidence="1">
        <name>FAD</name>
        <dbReference type="ChEBI" id="CHEBI:57692"/>
    </cofactor>
</comment>
<dbReference type="Pfam" id="PF00355">
    <property type="entry name" value="Rieske"/>
    <property type="match status" value="1"/>
</dbReference>
<dbReference type="SUPFAM" id="SSF50022">
    <property type="entry name" value="ISP domain"/>
    <property type="match status" value="1"/>
</dbReference>
<name>A0A9P7MP08_9HYPO</name>
<keyword evidence="3" id="KW-0285">Flavoprotein</keyword>
<evidence type="ECO:0000256" key="6">
    <source>
        <dbReference type="ARBA" id="ARBA00022827"/>
    </source>
</evidence>
<evidence type="ECO:0000313" key="11">
    <source>
        <dbReference type="EMBL" id="KAG5961793.1"/>
    </source>
</evidence>
<dbReference type="PROSITE" id="PS51296">
    <property type="entry name" value="RIESKE"/>
    <property type="match status" value="1"/>
</dbReference>
<dbReference type="PANTHER" id="PTHR43557">
    <property type="entry name" value="APOPTOSIS-INDUCING FACTOR 1"/>
    <property type="match status" value="1"/>
</dbReference>
<dbReference type="GO" id="GO:0005737">
    <property type="term" value="C:cytoplasm"/>
    <property type="evidence" value="ECO:0007669"/>
    <property type="project" value="TreeGrafter"/>
</dbReference>
<feature type="domain" description="Rieske" evidence="10">
    <location>
        <begin position="7"/>
        <end position="106"/>
    </location>
</feature>
<comment type="caution">
    <text evidence="11">The sequence shown here is derived from an EMBL/GenBank/DDBJ whole genome shotgun (WGS) entry which is preliminary data.</text>
</comment>
<evidence type="ECO:0000256" key="1">
    <source>
        <dbReference type="ARBA" id="ARBA00001974"/>
    </source>
</evidence>
<keyword evidence="4" id="KW-0001">2Fe-2S</keyword>